<dbReference type="Proteomes" id="UP001604336">
    <property type="component" value="Unassembled WGS sequence"/>
</dbReference>
<evidence type="ECO:0000313" key="3">
    <source>
        <dbReference type="Proteomes" id="UP001604336"/>
    </source>
</evidence>
<feature type="signal peptide" evidence="1">
    <location>
        <begin position="1"/>
        <end position="26"/>
    </location>
</feature>
<evidence type="ECO:0000313" key="2">
    <source>
        <dbReference type="EMBL" id="KAL2540049.1"/>
    </source>
</evidence>
<dbReference type="AlphaFoldDB" id="A0ABD1VRR5"/>
<comment type="caution">
    <text evidence="2">The sequence shown here is derived from an EMBL/GenBank/DDBJ whole genome shotgun (WGS) entry which is preliminary data.</text>
</comment>
<dbReference type="InterPro" id="IPR044229">
    <property type="entry name" value="NOA1"/>
</dbReference>
<organism evidence="2 3">
    <name type="scientific">Abeliophyllum distichum</name>
    <dbReference type="NCBI Taxonomy" id="126358"/>
    <lineage>
        <taxon>Eukaryota</taxon>
        <taxon>Viridiplantae</taxon>
        <taxon>Streptophyta</taxon>
        <taxon>Embryophyta</taxon>
        <taxon>Tracheophyta</taxon>
        <taxon>Spermatophyta</taxon>
        <taxon>Magnoliopsida</taxon>
        <taxon>eudicotyledons</taxon>
        <taxon>Gunneridae</taxon>
        <taxon>Pentapetalae</taxon>
        <taxon>asterids</taxon>
        <taxon>lamiids</taxon>
        <taxon>Lamiales</taxon>
        <taxon>Oleaceae</taxon>
        <taxon>Forsythieae</taxon>
        <taxon>Abeliophyllum</taxon>
    </lineage>
</organism>
<dbReference type="Gene3D" id="3.40.50.300">
    <property type="entry name" value="P-loop containing nucleotide triphosphate hydrolases"/>
    <property type="match status" value="1"/>
</dbReference>
<dbReference type="PANTHER" id="PTHR47569:SF2">
    <property type="entry name" value="NO-ASSOCIATED PROTEIN 1, CHLOROPLASTIC_MITOCHONDRIAL"/>
    <property type="match status" value="1"/>
</dbReference>
<keyword evidence="3" id="KW-1185">Reference proteome</keyword>
<sequence length="234" mass="26130">MALAPKHLSSLSPFFLLTLTLTLTLTKFHTVKPTLIICKSTQFYAPEPDGAGPAAPTRGHIFLERHISLEAYTTVLSENKETKKKNKEKGFKVSSYIIHSCYGWGAPLQTSKCDAPGYVDTETYNLKKKHRQLRTVLCGRFRLLSHGHMITAVGGNGGYSGGKQFVTAEELREKLSHLRHEKALTVKLGRDVYILYDFVHIAAGDLLREEVAAGTENGRERKNAWRKGSLSQMK</sequence>
<name>A0ABD1VRR5_9LAMI</name>
<feature type="chain" id="PRO_5044843971" evidence="1">
    <location>
        <begin position="27"/>
        <end position="234"/>
    </location>
</feature>
<evidence type="ECO:0000256" key="1">
    <source>
        <dbReference type="SAM" id="SignalP"/>
    </source>
</evidence>
<keyword evidence="1" id="KW-0732">Signal</keyword>
<reference evidence="3" key="1">
    <citation type="submission" date="2024-07" db="EMBL/GenBank/DDBJ databases">
        <title>Two chromosome-level genome assemblies of Korean endemic species Abeliophyllum distichum and Forsythia ovata (Oleaceae).</title>
        <authorList>
            <person name="Jang H."/>
        </authorList>
    </citation>
    <scope>NUCLEOTIDE SEQUENCE [LARGE SCALE GENOMIC DNA]</scope>
</reference>
<accession>A0ABD1VRR5</accession>
<dbReference type="EMBL" id="JBFOLK010000001">
    <property type="protein sequence ID" value="KAL2540049.1"/>
    <property type="molecule type" value="Genomic_DNA"/>
</dbReference>
<gene>
    <name evidence="2" type="ORF">Adt_01027</name>
</gene>
<dbReference type="PANTHER" id="PTHR47569">
    <property type="entry name" value="NO-ASSOCIATED PROTEIN 1, CHLOROPLASTIC/MITOCHONDRIAL"/>
    <property type="match status" value="1"/>
</dbReference>
<dbReference type="InterPro" id="IPR027417">
    <property type="entry name" value="P-loop_NTPase"/>
</dbReference>
<protein>
    <submittedName>
        <fullName evidence="2">NO-associated protein 1</fullName>
    </submittedName>
</protein>
<proteinExistence type="predicted"/>